<feature type="transmembrane region" description="Helical" evidence="1">
    <location>
        <begin position="6"/>
        <end position="31"/>
    </location>
</feature>
<evidence type="ECO:0000313" key="2">
    <source>
        <dbReference type="EMBL" id="AUT68681.1"/>
    </source>
</evidence>
<dbReference type="Proteomes" id="UP000236649">
    <property type="component" value="Chromosome 1"/>
</dbReference>
<dbReference type="EMBL" id="CP026105">
    <property type="protein sequence ID" value="AUT68681.1"/>
    <property type="molecule type" value="Genomic_DNA"/>
</dbReference>
<gene>
    <name evidence="2" type="ORF">C2L64_10380</name>
</gene>
<feature type="transmembrane region" description="Helical" evidence="1">
    <location>
        <begin position="163"/>
        <end position="182"/>
    </location>
</feature>
<feature type="transmembrane region" description="Helical" evidence="1">
    <location>
        <begin position="73"/>
        <end position="90"/>
    </location>
</feature>
<dbReference type="Gene3D" id="1.20.1250.20">
    <property type="entry name" value="MFS general substrate transporter like domains"/>
    <property type="match status" value="1"/>
</dbReference>
<dbReference type="InterPro" id="IPR036259">
    <property type="entry name" value="MFS_trans_sf"/>
</dbReference>
<reference evidence="2 3" key="1">
    <citation type="submission" date="2018-01" db="EMBL/GenBank/DDBJ databases">
        <title>Species boundaries and ecological features among Paraburkholderia terrae DSMZ17804T, P. hospita DSMZ17164T and P. caribensis DSMZ13236T.</title>
        <authorList>
            <person name="Pratama A.A."/>
        </authorList>
    </citation>
    <scope>NUCLEOTIDE SEQUENCE [LARGE SCALE GENOMIC DNA]</scope>
    <source>
        <strain evidence="2 3">DSM 17164</strain>
    </source>
</reference>
<dbReference type="AlphaFoldDB" id="A0AAN1MIU7"/>
<evidence type="ECO:0000256" key="1">
    <source>
        <dbReference type="SAM" id="Phobius"/>
    </source>
</evidence>
<feature type="transmembrane region" description="Helical" evidence="1">
    <location>
        <begin position="136"/>
        <end position="156"/>
    </location>
</feature>
<feature type="transmembrane region" description="Helical" evidence="1">
    <location>
        <begin position="43"/>
        <end position="67"/>
    </location>
</feature>
<evidence type="ECO:0000313" key="3">
    <source>
        <dbReference type="Proteomes" id="UP000236649"/>
    </source>
</evidence>
<protein>
    <recommendedName>
        <fullName evidence="4">Major facilitator superfamily (MFS) profile domain-containing protein</fullName>
    </recommendedName>
</protein>
<sequence length="197" mass="19903">MPRDILPIFVASALVVTTAYVLGAITLSLGAQIAKQVVGSSNAFVNGAAISLFAICNGAITICAGNVGVKRNIALGTTSSVAGLLLLMLAAHDRSLAMFLGSSTFMGIAYSMQFRGGLSLLVEAMPVEQRGATVSAIYLIAYLFQGTVALSLGVLATAHGLSTAVYTGAPAVAALSLAGLLLGSRLEPRISTAATAK</sequence>
<feature type="transmembrane region" description="Helical" evidence="1">
    <location>
        <begin position="97"/>
        <end position="116"/>
    </location>
</feature>
<name>A0AAN1MIU7_9BURK</name>
<keyword evidence="1" id="KW-1133">Transmembrane helix</keyword>
<organism evidence="2 3">
    <name type="scientific">Paraburkholderia hospita</name>
    <dbReference type="NCBI Taxonomy" id="169430"/>
    <lineage>
        <taxon>Bacteria</taxon>
        <taxon>Pseudomonadati</taxon>
        <taxon>Pseudomonadota</taxon>
        <taxon>Betaproteobacteria</taxon>
        <taxon>Burkholderiales</taxon>
        <taxon>Burkholderiaceae</taxon>
        <taxon>Paraburkholderia</taxon>
    </lineage>
</organism>
<evidence type="ECO:0008006" key="4">
    <source>
        <dbReference type="Google" id="ProtNLM"/>
    </source>
</evidence>
<dbReference type="KEGG" id="phs:C2L64_10380"/>
<proteinExistence type="predicted"/>
<keyword evidence="1" id="KW-0812">Transmembrane</keyword>
<dbReference type="SUPFAM" id="SSF103473">
    <property type="entry name" value="MFS general substrate transporter"/>
    <property type="match status" value="1"/>
</dbReference>
<keyword evidence="1" id="KW-0472">Membrane</keyword>
<accession>A0AAN1MIU7</accession>